<dbReference type="VEuPathDB" id="CryptoDB:Vbra_1724"/>
<evidence type="ECO:0000256" key="8">
    <source>
        <dbReference type="HAMAP-Rule" id="MF_03038"/>
    </source>
</evidence>
<dbReference type="GO" id="GO:0005524">
    <property type="term" value="F:ATP binding"/>
    <property type="evidence" value="ECO:0007669"/>
    <property type="project" value="UniProtKB-KW"/>
</dbReference>
<dbReference type="GO" id="GO:0016226">
    <property type="term" value="P:iron-sulfur cluster assembly"/>
    <property type="evidence" value="ECO:0007669"/>
    <property type="project" value="UniProtKB-UniRule"/>
</dbReference>
<dbReference type="FunCoup" id="A0A0G4EVP1">
    <property type="interactions" value="454"/>
</dbReference>
<keyword evidence="1 8" id="KW-0004">4Fe-4S</keyword>
<dbReference type="Gene3D" id="3.40.50.300">
    <property type="entry name" value="P-loop containing nucleotide triphosphate hydrolases"/>
    <property type="match status" value="1"/>
</dbReference>
<feature type="compositionally biased region" description="Basic and acidic residues" evidence="9">
    <location>
        <begin position="61"/>
        <end position="72"/>
    </location>
</feature>
<evidence type="ECO:0000256" key="2">
    <source>
        <dbReference type="ARBA" id="ARBA00022490"/>
    </source>
</evidence>
<dbReference type="PhylomeDB" id="A0A0G4EVP1"/>
<keyword evidence="5 8" id="KW-0067">ATP-binding</keyword>
<dbReference type="SUPFAM" id="SSF52540">
    <property type="entry name" value="P-loop containing nucleoside triphosphate hydrolases"/>
    <property type="match status" value="1"/>
</dbReference>
<dbReference type="InParanoid" id="A0A0G4EVP1"/>
<sequence length="415" mass="43557">MEATKTAVAAFVCGAAVGAASTYIATRHLLPTRPQREEHTQKQQLQQQEGESVLLSDTGELTDKEPTDKASAEGEEMAAASPIPAAGDTQPPEVSSDTTHESGGHAANGQEGDVPDNANENCPGTASDSAGKSAACAGCPNQAVCASGEARKPDPAISEVHDKLKSVKHKILVLSGKGGVGKSTVSAQLAYALAGRSHEVGLLDIDICGPSIPRLLGLSGQEVHSSAAGWSPVYVDENLAVMSIGFLLPNQDDAVIWRGPRKNGLIKQFLTDVAWGDLDFLIVDTPPGTSDEHLSIVTYLKEAQVDGAVIVTTPQEVAMADVRKEINFCKKVGVPILGVVENMADSIFQSPLGGPKIMCEKMSVPYAGSIPLDQQVMLAGELGKSLRKMAPESSSVGRIEKVVDNILTRLPIPMR</sequence>
<dbReference type="PANTHER" id="PTHR23264:SF19">
    <property type="entry name" value="CYTOSOLIC FE-S CLUSTER ASSEMBLY FACTOR NUBP2"/>
    <property type="match status" value="1"/>
</dbReference>
<gene>
    <name evidence="10" type="ORF">Vbra_1724</name>
</gene>
<feature type="binding site" evidence="8">
    <location>
        <begin position="176"/>
        <end position="183"/>
    </location>
    <ligand>
        <name>ATP</name>
        <dbReference type="ChEBI" id="CHEBI:30616"/>
    </ligand>
</feature>
<comment type="subcellular location">
    <subcellularLocation>
        <location evidence="8">Cytoplasm</location>
    </subcellularLocation>
</comment>
<reference evidence="10 11" key="1">
    <citation type="submission" date="2014-11" db="EMBL/GenBank/DDBJ databases">
        <authorList>
            <person name="Zhu J."/>
            <person name="Qi W."/>
            <person name="Song R."/>
        </authorList>
    </citation>
    <scope>NUCLEOTIDE SEQUENCE [LARGE SCALE GENOMIC DNA]</scope>
</reference>
<dbReference type="HAMAP" id="MF_03038">
    <property type="entry name" value="NUBP1"/>
    <property type="match status" value="1"/>
</dbReference>
<feature type="compositionally biased region" description="Polar residues" evidence="9">
    <location>
        <begin position="118"/>
        <end position="130"/>
    </location>
</feature>
<dbReference type="InterPro" id="IPR019591">
    <property type="entry name" value="Mrp/NBP35_ATP-bd"/>
</dbReference>
<feature type="binding site" evidence="8">
    <location>
        <position position="122"/>
    </location>
    <ligand>
        <name>[4Fe-4S] cluster</name>
        <dbReference type="ChEBI" id="CHEBI:49883"/>
        <label>1</label>
    </ligand>
</feature>
<dbReference type="OrthoDB" id="1741334at2759"/>
<comment type="caution">
    <text evidence="8">Lacks conserved residue(s) required for the propagation of feature annotation.</text>
</comment>
<evidence type="ECO:0000256" key="7">
    <source>
        <dbReference type="ARBA" id="ARBA00023014"/>
    </source>
</evidence>
<dbReference type="HAMAP" id="MF_02040">
    <property type="entry name" value="Mrp_NBP35"/>
    <property type="match status" value="1"/>
</dbReference>
<dbReference type="GO" id="GO:0140663">
    <property type="term" value="F:ATP-dependent FeS chaperone activity"/>
    <property type="evidence" value="ECO:0007669"/>
    <property type="project" value="InterPro"/>
</dbReference>
<keyword evidence="4 8" id="KW-0547">Nucleotide-binding</keyword>
<feature type="region of interest" description="Disordered" evidence="9">
    <location>
        <begin position="32"/>
        <end position="133"/>
    </location>
</feature>
<dbReference type="AlphaFoldDB" id="A0A0G4EVP1"/>
<accession>A0A0G4EVP1</accession>
<keyword evidence="11" id="KW-1185">Reference proteome</keyword>
<dbReference type="InterPro" id="IPR028601">
    <property type="entry name" value="NUBP1/Nbp35"/>
</dbReference>
<dbReference type="EMBL" id="CDMY01000319">
    <property type="protein sequence ID" value="CEM02161.1"/>
    <property type="molecule type" value="Genomic_DNA"/>
</dbReference>
<feature type="compositionally biased region" description="Low complexity" evidence="9">
    <location>
        <begin position="42"/>
        <end position="51"/>
    </location>
</feature>
<comment type="subunit">
    <text evidence="8">Heterotetramer of 2 NUBP1 and 2 NUBP2 chains.</text>
</comment>
<evidence type="ECO:0000313" key="11">
    <source>
        <dbReference type="Proteomes" id="UP000041254"/>
    </source>
</evidence>
<evidence type="ECO:0000256" key="9">
    <source>
        <dbReference type="SAM" id="MobiDB-lite"/>
    </source>
</evidence>
<dbReference type="PANTHER" id="PTHR23264">
    <property type="entry name" value="NUCLEOTIDE-BINDING PROTEIN NBP35 YEAST -RELATED"/>
    <property type="match status" value="1"/>
</dbReference>
<dbReference type="GO" id="GO:0005829">
    <property type="term" value="C:cytosol"/>
    <property type="evidence" value="ECO:0007669"/>
    <property type="project" value="TreeGrafter"/>
</dbReference>
<feature type="binding site" evidence="8">
    <location>
        <position position="136"/>
    </location>
    <ligand>
        <name>[4Fe-4S] cluster</name>
        <dbReference type="ChEBI" id="CHEBI:49883"/>
        <label>1</label>
    </ligand>
</feature>
<dbReference type="Proteomes" id="UP000041254">
    <property type="component" value="Unassembled WGS sequence"/>
</dbReference>
<dbReference type="InterPro" id="IPR000808">
    <property type="entry name" value="Mrp-like_CS"/>
</dbReference>
<evidence type="ECO:0000256" key="5">
    <source>
        <dbReference type="ARBA" id="ARBA00022840"/>
    </source>
</evidence>
<organism evidence="10 11">
    <name type="scientific">Vitrella brassicaformis (strain CCMP3155)</name>
    <dbReference type="NCBI Taxonomy" id="1169540"/>
    <lineage>
        <taxon>Eukaryota</taxon>
        <taxon>Sar</taxon>
        <taxon>Alveolata</taxon>
        <taxon>Colpodellida</taxon>
        <taxon>Vitrellaceae</taxon>
        <taxon>Vitrella</taxon>
    </lineage>
</organism>
<proteinExistence type="inferred from homology"/>
<dbReference type="CDD" id="cd02037">
    <property type="entry name" value="Mrp_NBP35"/>
    <property type="match status" value="1"/>
</dbReference>
<keyword evidence="2 8" id="KW-0963">Cytoplasm</keyword>
<keyword evidence="3 8" id="KW-0479">Metal-binding</keyword>
<feature type="binding site" evidence="8">
    <location>
        <position position="145"/>
    </location>
    <ligand>
        <name>[4Fe-4S] cluster</name>
        <dbReference type="ChEBI" id="CHEBI:49883"/>
        <label>1</label>
    </ligand>
</feature>
<comment type="similarity">
    <text evidence="8">Belongs to the Mrp/NBP35 ATP-binding proteins family. NUBP1/NBP35 subfamily.</text>
</comment>
<comment type="function">
    <text evidence="8">Component of the cytosolic iron-sulfur (Fe/S) protein assembly (CIA) machinery. Required for maturation of extramitochondrial Fe-S proteins. The NUBP1-NUBP2 heterotetramer forms a Fe-S scaffold complex, mediating the de novo assembly of an Fe-S cluster and its transfer to target apoproteins.</text>
</comment>
<dbReference type="InterPro" id="IPR033756">
    <property type="entry name" value="YlxH/NBP35"/>
</dbReference>
<evidence type="ECO:0000313" key="10">
    <source>
        <dbReference type="EMBL" id="CEM02161.1"/>
    </source>
</evidence>
<name>A0A0G4EVP1_VITBC</name>
<evidence type="ECO:0000256" key="4">
    <source>
        <dbReference type="ARBA" id="ARBA00022741"/>
    </source>
</evidence>
<evidence type="ECO:0000256" key="6">
    <source>
        <dbReference type="ARBA" id="ARBA00023004"/>
    </source>
</evidence>
<dbReference type="PROSITE" id="PS01215">
    <property type="entry name" value="MRP"/>
    <property type="match status" value="1"/>
</dbReference>
<dbReference type="OMA" id="GCPGMEN"/>
<protein>
    <recommendedName>
        <fullName evidence="8">Cytosolic Fe-S cluster assembly factor NUBP1 homolog</fullName>
    </recommendedName>
</protein>
<keyword evidence="6 8" id="KW-0408">Iron</keyword>
<feature type="binding site" evidence="8">
    <location>
        <position position="139"/>
    </location>
    <ligand>
        <name>[4Fe-4S] cluster</name>
        <dbReference type="ChEBI" id="CHEBI:49883"/>
        <label>1</label>
    </ligand>
</feature>
<comment type="cofactor">
    <cofactor evidence="8">
        <name>[4Fe-4S] cluster</name>
        <dbReference type="ChEBI" id="CHEBI:49883"/>
    </cofactor>
    <text evidence="8">Binds 4 [4Fe-4S] clusters per heterotetramer. Contains two stable clusters in the N-termini of NUBP1 and two labile, bridging clusters between subunits of the NUBP1-NUBP2 heterotetramer.</text>
</comment>
<dbReference type="GO" id="GO:0046872">
    <property type="term" value="F:metal ion binding"/>
    <property type="evidence" value="ECO:0007669"/>
    <property type="project" value="UniProtKB-KW"/>
</dbReference>
<keyword evidence="7 8" id="KW-0411">Iron-sulfur</keyword>
<evidence type="ECO:0000256" key="1">
    <source>
        <dbReference type="ARBA" id="ARBA00022485"/>
    </source>
</evidence>
<dbReference type="Pfam" id="PF10609">
    <property type="entry name" value="ParA"/>
    <property type="match status" value="1"/>
</dbReference>
<dbReference type="GO" id="GO:0051539">
    <property type="term" value="F:4 iron, 4 sulfur cluster binding"/>
    <property type="evidence" value="ECO:0007669"/>
    <property type="project" value="UniProtKB-UniRule"/>
</dbReference>
<evidence type="ECO:0000256" key="3">
    <source>
        <dbReference type="ARBA" id="ARBA00022723"/>
    </source>
</evidence>
<dbReference type="STRING" id="1169540.A0A0G4EVP1"/>
<dbReference type="InterPro" id="IPR027417">
    <property type="entry name" value="P-loop_NTPase"/>
</dbReference>